<dbReference type="InterPro" id="IPR014174">
    <property type="entry name" value="CRISPR-assoc_prot_Cas6/Cmx6"/>
</dbReference>
<feature type="non-terminal residue" evidence="1">
    <location>
        <position position="1"/>
    </location>
</feature>
<dbReference type="EMBL" id="UINC01031919">
    <property type="protein sequence ID" value="SVB18720.1"/>
    <property type="molecule type" value="Genomic_DNA"/>
</dbReference>
<evidence type="ECO:0008006" key="2">
    <source>
        <dbReference type="Google" id="ProtNLM"/>
    </source>
</evidence>
<sequence>HTLFRAVAAILPWIETDKLAGIHHIHVAESSNGWLRPASHQLLHLSKRARLVLRLPIERVNLARSLSGQDIEVDGHRIGVGPARIRRLNPMATMFARHVAIEANTENEEQFLYWAAERLNDLTIPTRKMLCGRHHIIQAPSGPISTRSLMLAELGSRESLTLQQHGLGTGRKIGCGLFLPQRNIEAVYDTE</sequence>
<evidence type="ECO:0000313" key="1">
    <source>
        <dbReference type="EMBL" id="SVB18720.1"/>
    </source>
</evidence>
<reference evidence="1" key="1">
    <citation type="submission" date="2018-05" db="EMBL/GenBank/DDBJ databases">
        <authorList>
            <person name="Lanie J.A."/>
            <person name="Ng W.-L."/>
            <person name="Kazmierczak K.M."/>
            <person name="Andrzejewski T.M."/>
            <person name="Davidsen T.M."/>
            <person name="Wayne K.J."/>
            <person name="Tettelin H."/>
            <person name="Glass J.I."/>
            <person name="Rusch D."/>
            <person name="Podicherti R."/>
            <person name="Tsui H.-C.T."/>
            <person name="Winkler M.E."/>
        </authorList>
    </citation>
    <scope>NUCLEOTIDE SEQUENCE</scope>
</reference>
<proteinExistence type="predicted"/>
<protein>
    <recommendedName>
        <fullName evidence="2">Type I-MYXAN CRISPR-associated protein Cas6/Cmx6</fullName>
    </recommendedName>
</protein>
<accession>A0A382BY39</accession>
<organism evidence="1">
    <name type="scientific">marine metagenome</name>
    <dbReference type="NCBI Taxonomy" id="408172"/>
    <lineage>
        <taxon>unclassified sequences</taxon>
        <taxon>metagenomes</taxon>
        <taxon>ecological metagenomes</taxon>
    </lineage>
</organism>
<name>A0A382BY39_9ZZZZ</name>
<dbReference type="Pfam" id="PF09559">
    <property type="entry name" value="Cas6"/>
    <property type="match status" value="1"/>
</dbReference>
<gene>
    <name evidence="1" type="ORF">METZ01_LOCUS171574</name>
</gene>
<dbReference type="NCBIfam" id="TIGR02807">
    <property type="entry name" value="cas6_cmx6"/>
    <property type="match status" value="1"/>
</dbReference>
<dbReference type="AlphaFoldDB" id="A0A382BY39"/>